<dbReference type="GO" id="GO:0009306">
    <property type="term" value="P:protein secretion"/>
    <property type="evidence" value="ECO:0007669"/>
    <property type="project" value="InterPro"/>
</dbReference>
<dbReference type="PANTHER" id="PTHR36985:SF1">
    <property type="entry name" value="TRANSLOCATION AND ASSEMBLY MODULE SUBUNIT TAMB"/>
    <property type="match status" value="1"/>
</dbReference>
<dbReference type="InterPro" id="IPR007452">
    <property type="entry name" value="TamB_C"/>
</dbReference>
<dbReference type="PANTHER" id="PTHR36985">
    <property type="entry name" value="TRANSLOCATION AND ASSEMBLY MODULE SUBUNIT TAMB"/>
    <property type="match status" value="1"/>
</dbReference>
<dbReference type="RefSeq" id="WP_058755695.1">
    <property type="nucleotide sequence ID" value="NZ_LDTB01000027.1"/>
</dbReference>
<dbReference type="Pfam" id="PF04357">
    <property type="entry name" value="TamB"/>
    <property type="match status" value="1"/>
</dbReference>
<name>A0A147I304_9SPHN</name>
<evidence type="ECO:0000256" key="4">
    <source>
        <dbReference type="ARBA" id="ARBA00023136"/>
    </source>
</evidence>
<keyword evidence="4" id="KW-0472">Membrane</keyword>
<reference evidence="6 7" key="1">
    <citation type="journal article" date="2016" name="Front. Microbiol.">
        <title>Genomic Resource of Rice Seed Associated Bacteria.</title>
        <authorList>
            <person name="Midha S."/>
            <person name="Bansal K."/>
            <person name="Sharma S."/>
            <person name="Kumar N."/>
            <person name="Patil P.P."/>
            <person name="Chaudhry V."/>
            <person name="Patil P.B."/>
        </authorList>
    </citation>
    <scope>NUCLEOTIDE SEQUENCE [LARGE SCALE GENOMIC DNA]</scope>
    <source>
        <strain evidence="6 7">NS334</strain>
    </source>
</reference>
<keyword evidence="7" id="KW-1185">Reference proteome</keyword>
<evidence type="ECO:0000256" key="1">
    <source>
        <dbReference type="ARBA" id="ARBA00004167"/>
    </source>
</evidence>
<keyword evidence="2" id="KW-0812">Transmembrane</keyword>
<dbReference type="Proteomes" id="UP000074310">
    <property type="component" value="Unassembled WGS sequence"/>
</dbReference>
<dbReference type="PATRIC" id="fig|869719.3.peg.1565"/>
<protein>
    <recommendedName>
        <fullName evidence="5">Translocation and assembly module TamB C-terminal domain-containing protein</fullName>
    </recommendedName>
</protein>
<evidence type="ECO:0000259" key="5">
    <source>
        <dbReference type="Pfam" id="PF04357"/>
    </source>
</evidence>
<sequence length="1371" mass="143335">MRVARVLGLIVLGVVALVAIVVGGLDTDVGHRFVADRVNALRPDNGLRFRIGRIDGSLYGQAELIDVRLYDPKGLVLSVPRARLDWSPLAWLGNRLEITALDIPLATLAKLPEPRDTGRSGPLLPRFDILIGRLAVTRLIVAPAVTGRVREGRLRARADIRDGHALVDLDAVVAGSDTLAVRLDSRPDAGVFDVAARARGGVRGVLAQLTGLNRAVALDVAGAGDWRRWRGHAVAQAGTTRIADLTLGNRAGRYTLTGTVAPASITRGKLQSLTSPHVIVNGDATFVARRLDGTLSLRSRGLAVQATGMVDLADSALRSVRVTARLLRPEALFRNMRATDMRLRAILDGNFRTFTFDYRLTANRFAFDDTGFEQARAAGRGRWGPRPIALPLAFTAARVTGVGDVAGGILRNLSLAGVLQVTADTVVGDGLRLRSDKLTGRIGLTLDLHTGRYDIALSGALGRYLIPGLGVVDVDSQLRAVPGANGHGTRVVGRGSARMVRLDNGFFRSLTGGLPRVEALLERTPDGVLHFPRLVLTAPSLRLAGSGYRRRDGTFVFEGSGTQASYGPVQLKLDGRIEKPTIDLVFQHPNAALGLRDVRAHLDPTPQGFAFAAAGGSRLGPFEGAGAILLPPGGQAQIALARLDVSGTRATGTLDIVDNGFSGRLRVAGGGLSGALDFAPAGAVQRVSGRIDARNARIGGGASVRQGRVDFNVLLEPDGARVTATTSGAGLRRGALSVSRFAGQVALTGETGEVRASVAGSRGVGFRVETVTQITADGYVVRANGTIGQQPIRLETPAVLRRDGDVWALASTRLTFAGGSAQVSGRLGARETAVRAALQSLPLGVLDIGYSGLGLGGTATGTLELAARDGAAPTGRANLTVRGLTRSGLLTSSAPIDLGLAGVLGSDRLGVRVVMASGGKTVGRAQALLKPLGGGDLVERLTRAPLFAQLRYAGPADTLWRLTRIELFDLSGPVAISADVTGTAGSPQIRGLVRASGARIQSATTGTVVTNIQTAGRFDGSRLRIERFTGDAGRGGRVTGTGSFDFGAANGVALDLRMNADHAVLIDREDIGATVTGPIAFRSDGTGGVISGDVRLDSSRYRLGQATVASALPQINVREINVPGGDVIDDEAAAPWTLDVHARARNGLLVSGLGLTSEWTADVQIAGTPTNPAITGRADLIRGDYEFAGREFELSRGVIRFAGEVPANPALDIEAAANTTGLNATIRVTGVAQKPEISFSSTPALPQDELLSRLLFGTSITNLSAPEALQLAAAVAALQGGGNGLNPINAVRRAAGLDRLRILPADPQTGQGTSIAAGKYVTRRFYAEIITDGAGYSATRVEFQVTRWLSLLSSISTLGRQSINARVSRDY</sequence>
<comment type="subcellular location">
    <subcellularLocation>
        <location evidence="1">Membrane</location>
        <topology evidence="1">Single-pass membrane protein</topology>
    </subcellularLocation>
</comment>
<dbReference type="GO" id="GO:0005886">
    <property type="term" value="C:plasma membrane"/>
    <property type="evidence" value="ECO:0007669"/>
    <property type="project" value="InterPro"/>
</dbReference>
<evidence type="ECO:0000313" key="6">
    <source>
        <dbReference type="EMBL" id="KTT72348.1"/>
    </source>
</evidence>
<evidence type="ECO:0000256" key="2">
    <source>
        <dbReference type="ARBA" id="ARBA00022692"/>
    </source>
</evidence>
<accession>A0A147I304</accession>
<proteinExistence type="predicted"/>
<dbReference type="EMBL" id="LDTB01000027">
    <property type="protein sequence ID" value="KTT72348.1"/>
    <property type="molecule type" value="Genomic_DNA"/>
</dbReference>
<evidence type="ECO:0000313" key="7">
    <source>
        <dbReference type="Proteomes" id="UP000074310"/>
    </source>
</evidence>
<dbReference type="GO" id="GO:0097347">
    <property type="term" value="C:TAM protein secretion complex"/>
    <property type="evidence" value="ECO:0007669"/>
    <property type="project" value="TreeGrafter"/>
</dbReference>
<evidence type="ECO:0000256" key="3">
    <source>
        <dbReference type="ARBA" id="ARBA00022989"/>
    </source>
</evidence>
<dbReference type="OrthoDB" id="7784409at2"/>
<organism evidence="6 7">
    <name type="scientific">Sphingomonas endophytica</name>
    <dbReference type="NCBI Taxonomy" id="869719"/>
    <lineage>
        <taxon>Bacteria</taxon>
        <taxon>Pseudomonadati</taxon>
        <taxon>Pseudomonadota</taxon>
        <taxon>Alphaproteobacteria</taxon>
        <taxon>Sphingomonadales</taxon>
        <taxon>Sphingomonadaceae</taxon>
        <taxon>Sphingomonas</taxon>
    </lineage>
</organism>
<gene>
    <name evidence="6" type="ORF">NS334_09295</name>
</gene>
<feature type="domain" description="Translocation and assembly module TamB C-terminal" evidence="5">
    <location>
        <begin position="1027"/>
        <end position="1360"/>
    </location>
</feature>
<keyword evidence="3" id="KW-1133">Transmembrane helix</keyword>
<comment type="caution">
    <text evidence="6">The sequence shown here is derived from an EMBL/GenBank/DDBJ whole genome shotgun (WGS) entry which is preliminary data.</text>
</comment>